<dbReference type="PANTHER" id="PTHR43798:SF14">
    <property type="entry name" value="SERINE HYDROLASE-LIKE PROTEIN DDB_G0286239"/>
    <property type="match status" value="1"/>
</dbReference>
<dbReference type="InterPro" id="IPR029058">
    <property type="entry name" value="AB_hydrolase_fold"/>
</dbReference>
<keyword evidence="2 4" id="KW-0378">Hydrolase</keyword>
<proteinExistence type="inferred from homology"/>
<dbReference type="InterPro" id="IPR050266">
    <property type="entry name" value="AB_hydrolase_sf"/>
</dbReference>
<dbReference type="RefSeq" id="WP_289364592.1">
    <property type="nucleotide sequence ID" value="NZ_JAUCBP010000007.1"/>
</dbReference>
<feature type="domain" description="AB hydrolase-1" evidence="3">
    <location>
        <begin position="28"/>
        <end position="276"/>
    </location>
</feature>
<accession>A0ABT7SVR4</accession>
<evidence type="ECO:0000313" key="5">
    <source>
        <dbReference type="Proteomes" id="UP001234343"/>
    </source>
</evidence>
<dbReference type="InterPro" id="IPR000073">
    <property type="entry name" value="AB_hydrolase_1"/>
</dbReference>
<dbReference type="PRINTS" id="PR00111">
    <property type="entry name" value="ABHYDROLASE"/>
</dbReference>
<dbReference type="Pfam" id="PF00561">
    <property type="entry name" value="Abhydrolase_1"/>
    <property type="match status" value="1"/>
</dbReference>
<organism evidence="4 5">
    <name type="scientific">Alteromonas arenosi</name>
    <dbReference type="NCBI Taxonomy" id="3055817"/>
    <lineage>
        <taxon>Bacteria</taxon>
        <taxon>Pseudomonadati</taxon>
        <taxon>Pseudomonadota</taxon>
        <taxon>Gammaproteobacteria</taxon>
        <taxon>Alteromonadales</taxon>
        <taxon>Alteromonadaceae</taxon>
        <taxon>Alteromonas/Salinimonas group</taxon>
        <taxon>Alteromonas</taxon>
    </lineage>
</organism>
<evidence type="ECO:0000259" key="3">
    <source>
        <dbReference type="Pfam" id="PF00561"/>
    </source>
</evidence>
<evidence type="ECO:0000313" key="4">
    <source>
        <dbReference type="EMBL" id="MDM7860287.1"/>
    </source>
</evidence>
<comment type="caution">
    <text evidence="4">The sequence shown here is derived from an EMBL/GenBank/DDBJ whole genome shotgun (WGS) entry which is preliminary data.</text>
</comment>
<evidence type="ECO:0000256" key="2">
    <source>
        <dbReference type="ARBA" id="ARBA00022801"/>
    </source>
</evidence>
<reference evidence="4 5" key="1">
    <citation type="submission" date="2023-06" db="EMBL/GenBank/DDBJ databases">
        <title>Alteromonas sp. ASW11-36 isolated from intertidal sand.</title>
        <authorList>
            <person name="Li Y."/>
        </authorList>
    </citation>
    <scope>NUCLEOTIDE SEQUENCE [LARGE SCALE GENOMIC DNA]</scope>
    <source>
        <strain evidence="4 5">ASW11-36</strain>
    </source>
</reference>
<dbReference type="SUPFAM" id="SSF53474">
    <property type="entry name" value="alpha/beta-Hydrolases"/>
    <property type="match status" value="1"/>
</dbReference>
<name>A0ABT7SVR4_9ALTE</name>
<gene>
    <name evidence="4" type="ORF">QTP81_06740</name>
</gene>
<sequence length="293" mass="32861">MPNHLVPIAFELPHITLRGLTNNLTHKPLIVALHGWLDNAASFIPLLTEVTDYHIIALDWAGHGLSDHRPPGTDYQQFDYIDDLHQLLTEQKWENVILMGHSMGGILSSIYAATFPEMVRAVVSIDAMGPITTESSVAENLRTGVLSRHQRRAKRSIASPVPLTQLIDKRQQHTELSGELVELLIKRATRPVIVEAGDGGTQVVWRTDSRLRNASLIRLTEQQAQELMTELSCPMQIIIADDGLLAKRGLWQQREQWFGSAEIVHLTGGHHLHMYNTEQIWAPIAAFLHNIST</sequence>
<protein>
    <submittedName>
        <fullName evidence="4">Alpha/beta hydrolase</fullName>
    </submittedName>
</protein>
<dbReference type="Gene3D" id="3.40.50.1820">
    <property type="entry name" value="alpha/beta hydrolase"/>
    <property type="match status" value="1"/>
</dbReference>
<evidence type="ECO:0000256" key="1">
    <source>
        <dbReference type="ARBA" id="ARBA00008645"/>
    </source>
</evidence>
<dbReference type="GO" id="GO:0016787">
    <property type="term" value="F:hydrolase activity"/>
    <property type="evidence" value="ECO:0007669"/>
    <property type="project" value="UniProtKB-KW"/>
</dbReference>
<dbReference type="Proteomes" id="UP001234343">
    <property type="component" value="Unassembled WGS sequence"/>
</dbReference>
<comment type="similarity">
    <text evidence="1">Belongs to the AB hydrolase superfamily.</text>
</comment>
<keyword evidence="5" id="KW-1185">Reference proteome</keyword>
<dbReference type="EMBL" id="JAUCBP010000007">
    <property type="protein sequence ID" value="MDM7860287.1"/>
    <property type="molecule type" value="Genomic_DNA"/>
</dbReference>
<dbReference type="PANTHER" id="PTHR43798">
    <property type="entry name" value="MONOACYLGLYCEROL LIPASE"/>
    <property type="match status" value="1"/>
</dbReference>